<comment type="caution">
    <text evidence="1">The sequence shown here is derived from an EMBL/GenBank/DDBJ whole genome shotgun (WGS) entry which is preliminary data.</text>
</comment>
<protein>
    <submittedName>
        <fullName evidence="1">Uncharacterized protein</fullName>
    </submittedName>
</protein>
<proteinExistence type="predicted"/>
<evidence type="ECO:0000313" key="2">
    <source>
        <dbReference type="Proteomes" id="UP000324222"/>
    </source>
</evidence>
<accession>A0A5B7GTX5</accession>
<gene>
    <name evidence="1" type="ORF">E2C01_055109</name>
</gene>
<name>A0A5B7GTX5_PORTR</name>
<dbReference type="EMBL" id="VSRR010018166">
    <property type="protein sequence ID" value="MPC61046.1"/>
    <property type="molecule type" value="Genomic_DNA"/>
</dbReference>
<reference evidence="1 2" key="1">
    <citation type="submission" date="2019-05" db="EMBL/GenBank/DDBJ databases">
        <title>Another draft genome of Portunus trituberculatus and its Hox gene families provides insights of decapod evolution.</title>
        <authorList>
            <person name="Jeong J.-H."/>
            <person name="Song I."/>
            <person name="Kim S."/>
            <person name="Choi T."/>
            <person name="Kim D."/>
            <person name="Ryu S."/>
            <person name="Kim W."/>
        </authorList>
    </citation>
    <scope>NUCLEOTIDE SEQUENCE [LARGE SCALE GENOMIC DNA]</scope>
    <source>
        <tissue evidence="1">Muscle</tissue>
    </source>
</reference>
<dbReference type="Proteomes" id="UP000324222">
    <property type="component" value="Unassembled WGS sequence"/>
</dbReference>
<evidence type="ECO:0000313" key="1">
    <source>
        <dbReference type="EMBL" id="MPC61046.1"/>
    </source>
</evidence>
<dbReference type="AlphaFoldDB" id="A0A5B7GTX5"/>
<organism evidence="1 2">
    <name type="scientific">Portunus trituberculatus</name>
    <name type="common">Swimming crab</name>
    <name type="synonym">Neptunus trituberculatus</name>
    <dbReference type="NCBI Taxonomy" id="210409"/>
    <lineage>
        <taxon>Eukaryota</taxon>
        <taxon>Metazoa</taxon>
        <taxon>Ecdysozoa</taxon>
        <taxon>Arthropoda</taxon>
        <taxon>Crustacea</taxon>
        <taxon>Multicrustacea</taxon>
        <taxon>Malacostraca</taxon>
        <taxon>Eumalacostraca</taxon>
        <taxon>Eucarida</taxon>
        <taxon>Decapoda</taxon>
        <taxon>Pleocyemata</taxon>
        <taxon>Brachyura</taxon>
        <taxon>Eubrachyura</taxon>
        <taxon>Portunoidea</taxon>
        <taxon>Portunidae</taxon>
        <taxon>Portuninae</taxon>
        <taxon>Portunus</taxon>
    </lineage>
</organism>
<keyword evidence="2" id="KW-1185">Reference proteome</keyword>
<sequence length="44" mass="5202">MSECRPQLRSPRQYKSSCRLPHADSRLGWRRRPVLCRQLLPPLG</sequence>